<dbReference type="EMBL" id="JABFAD010000009">
    <property type="protein sequence ID" value="MBA0808326.1"/>
    <property type="molecule type" value="Genomic_DNA"/>
</dbReference>
<name>A0A7J9HES5_9ROSI</name>
<dbReference type="OrthoDB" id="1898228at2759"/>
<keyword evidence="2" id="KW-1185">Reference proteome</keyword>
<proteinExistence type="predicted"/>
<organism evidence="1 2">
    <name type="scientific">Gossypium harknessii</name>
    <dbReference type="NCBI Taxonomy" id="34285"/>
    <lineage>
        <taxon>Eukaryota</taxon>
        <taxon>Viridiplantae</taxon>
        <taxon>Streptophyta</taxon>
        <taxon>Embryophyta</taxon>
        <taxon>Tracheophyta</taxon>
        <taxon>Spermatophyta</taxon>
        <taxon>Magnoliopsida</taxon>
        <taxon>eudicotyledons</taxon>
        <taxon>Gunneridae</taxon>
        <taxon>Pentapetalae</taxon>
        <taxon>rosids</taxon>
        <taxon>malvids</taxon>
        <taxon>Malvales</taxon>
        <taxon>Malvaceae</taxon>
        <taxon>Malvoideae</taxon>
        <taxon>Gossypium</taxon>
    </lineage>
</organism>
<dbReference type="AlphaFoldDB" id="A0A7J9HES5"/>
<evidence type="ECO:0000313" key="1">
    <source>
        <dbReference type="EMBL" id="MBA0808326.1"/>
    </source>
</evidence>
<sequence>MIALFYELAKVAIAQESTSTCSPKNNLRDTKFLSCIEGKAHCTIGNNARKSQNVEVGVEFMDEFVEMSQVGFGNGVAERWNVLSGININWRETIGNGCCTNIDIKIIVMIQQQDEYGSSTAVVINDEELFVAHVMQVRPNSGRFGFAPPCARGRALV</sequence>
<evidence type="ECO:0000313" key="2">
    <source>
        <dbReference type="Proteomes" id="UP000593560"/>
    </source>
</evidence>
<accession>A0A7J9HES5</accession>
<gene>
    <name evidence="1" type="ORF">Gohar_024075</name>
</gene>
<dbReference type="Proteomes" id="UP000593560">
    <property type="component" value="Unassembled WGS sequence"/>
</dbReference>
<comment type="caution">
    <text evidence="1">The sequence shown here is derived from an EMBL/GenBank/DDBJ whole genome shotgun (WGS) entry which is preliminary data.</text>
</comment>
<reference evidence="1 2" key="1">
    <citation type="journal article" date="2019" name="Genome Biol. Evol.">
        <title>Insights into the evolution of the New World diploid cottons (Gossypium, subgenus Houzingenia) based on genome sequencing.</title>
        <authorList>
            <person name="Grover C.E."/>
            <person name="Arick M.A. 2nd"/>
            <person name="Thrash A."/>
            <person name="Conover J.L."/>
            <person name="Sanders W.S."/>
            <person name="Peterson D.G."/>
            <person name="Frelichowski J.E."/>
            <person name="Scheffler J.A."/>
            <person name="Scheffler B.E."/>
            <person name="Wendel J.F."/>
        </authorList>
    </citation>
    <scope>NUCLEOTIDE SEQUENCE [LARGE SCALE GENOMIC DNA]</scope>
    <source>
        <strain evidence="1">0</strain>
        <tissue evidence="1">Leaf</tissue>
    </source>
</reference>
<protein>
    <submittedName>
        <fullName evidence="1">Uncharacterized protein</fullName>
    </submittedName>
</protein>